<accession>A0A9P7U851</accession>
<gene>
    <name evidence="1" type="ORF">JMJ77_011724</name>
</gene>
<evidence type="ECO:0000313" key="2">
    <source>
        <dbReference type="Proteomes" id="UP000699042"/>
    </source>
</evidence>
<reference evidence="1" key="1">
    <citation type="submission" date="2021-05" db="EMBL/GenBank/DDBJ databases">
        <title>Comparative genomics of three Colletotrichum scovillei strains and genetic complementation revealed genes involved fungal growth and virulence on chili pepper.</title>
        <authorList>
            <person name="Hsieh D.-K."/>
            <person name="Chuang S.-C."/>
            <person name="Chen C.-Y."/>
            <person name="Chao Y.-T."/>
            <person name="Lu M.-Y.J."/>
            <person name="Lee M.-H."/>
            <person name="Shih M.-C."/>
        </authorList>
    </citation>
    <scope>NUCLEOTIDE SEQUENCE</scope>
    <source>
        <strain evidence="1">Coll-153</strain>
    </source>
</reference>
<dbReference type="EMBL" id="JAESDN010000011">
    <property type="protein sequence ID" value="KAG7043903.1"/>
    <property type="molecule type" value="Genomic_DNA"/>
</dbReference>
<organism evidence="1 2">
    <name type="scientific">Colletotrichum scovillei</name>
    <dbReference type="NCBI Taxonomy" id="1209932"/>
    <lineage>
        <taxon>Eukaryota</taxon>
        <taxon>Fungi</taxon>
        <taxon>Dikarya</taxon>
        <taxon>Ascomycota</taxon>
        <taxon>Pezizomycotina</taxon>
        <taxon>Sordariomycetes</taxon>
        <taxon>Hypocreomycetidae</taxon>
        <taxon>Glomerellales</taxon>
        <taxon>Glomerellaceae</taxon>
        <taxon>Colletotrichum</taxon>
        <taxon>Colletotrichum acutatum species complex</taxon>
    </lineage>
</organism>
<dbReference type="AlphaFoldDB" id="A0A9P7U851"/>
<evidence type="ECO:0000313" key="1">
    <source>
        <dbReference type="EMBL" id="KAG7043903.1"/>
    </source>
</evidence>
<keyword evidence="2" id="KW-1185">Reference proteome</keyword>
<sequence>MCIGTFPLIMKFREGMRVSLSSARMWISKRGVSVPSSLVPGNGKEDKTRSLLWCLRENQGTQKGVVRHLSFQSIMEMWSDALKHPNIGYCVSARGAIIVYC</sequence>
<proteinExistence type="predicted"/>
<protein>
    <submittedName>
        <fullName evidence="1">Uncharacterized protein</fullName>
    </submittedName>
</protein>
<dbReference type="Proteomes" id="UP000699042">
    <property type="component" value="Unassembled WGS sequence"/>
</dbReference>
<comment type="caution">
    <text evidence="1">The sequence shown here is derived from an EMBL/GenBank/DDBJ whole genome shotgun (WGS) entry which is preliminary data.</text>
</comment>
<name>A0A9P7U851_9PEZI</name>